<sequence length="439" mass="47407">MELKQIKNSTSSMILQFSIPSIIAMMLTSWITVADGFFMGNYVGKEAIAAVNLGLPIVYLYLGVGLMVSIGGVAIAGMALGAGDRETGNQVFRQTIALTLFLSAGISVLIGFGFGPMLRILHADERVIAYFQEYYRIMLLELPIMVVNSSLGMFIRGEGSPRYFMKVTILNVLLNILLDYLFAGCFHKGAAGIAAASLISAAVSLLFLLYYFWKKARIYRLGKFRFSGEVCVQALLNGSSEFIGEISTGITMFAYNFVIMRQIGVDGVTAFTIVGYTAYAFSMVIVGFGQGSSPLISFCYGAGEKMLASDIRKRTNRYVFGAGAAVFLLMALSADWYGGLFVQNEHVAGMVRSGILIFMVSFFFSGINAITSFYFTAVGKAAESAAISFSRGLVVLLACIFTLPALFGMTGVWLAAPVTEAVTLIITGGLLSRESLREA</sequence>
<dbReference type="Proteomes" id="UP000274920">
    <property type="component" value="Unassembled WGS sequence"/>
</dbReference>
<feature type="transmembrane region" description="Helical" evidence="7">
    <location>
        <begin position="95"/>
        <end position="114"/>
    </location>
</feature>
<comment type="subcellular location">
    <subcellularLocation>
        <location evidence="1">Cell membrane</location>
        <topology evidence="1">Multi-pass membrane protein</topology>
    </subcellularLocation>
</comment>
<evidence type="ECO:0000256" key="5">
    <source>
        <dbReference type="ARBA" id="ARBA00022989"/>
    </source>
</evidence>
<dbReference type="GO" id="GO:0015297">
    <property type="term" value="F:antiporter activity"/>
    <property type="evidence" value="ECO:0007669"/>
    <property type="project" value="InterPro"/>
</dbReference>
<evidence type="ECO:0000256" key="3">
    <source>
        <dbReference type="ARBA" id="ARBA00022475"/>
    </source>
</evidence>
<dbReference type="InterPro" id="IPR048279">
    <property type="entry name" value="MdtK-like"/>
</dbReference>
<protein>
    <submittedName>
        <fullName evidence="8">MATE family efflux transporter</fullName>
    </submittedName>
</protein>
<dbReference type="InterPro" id="IPR051327">
    <property type="entry name" value="MATE_MepA_subfamily"/>
</dbReference>
<dbReference type="GO" id="GO:0042910">
    <property type="term" value="F:xenobiotic transmembrane transporter activity"/>
    <property type="evidence" value="ECO:0007669"/>
    <property type="project" value="InterPro"/>
</dbReference>
<feature type="transmembrane region" description="Helical" evidence="7">
    <location>
        <begin position="189"/>
        <end position="213"/>
    </location>
</feature>
<dbReference type="PIRSF" id="PIRSF006603">
    <property type="entry name" value="DinF"/>
    <property type="match status" value="1"/>
</dbReference>
<dbReference type="AlphaFoldDB" id="A0A426DE39"/>
<keyword evidence="2" id="KW-0813">Transport</keyword>
<dbReference type="GO" id="GO:0005886">
    <property type="term" value="C:plasma membrane"/>
    <property type="evidence" value="ECO:0007669"/>
    <property type="project" value="UniProtKB-SubCell"/>
</dbReference>
<keyword evidence="6 7" id="KW-0472">Membrane</keyword>
<dbReference type="EMBL" id="RHJS01000002">
    <property type="protein sequence ID" value="RRK31014.1"/>
    <property type="molecule type" value="Genomic_DNA"/>
</dbReference>
<feature type="transmembrane region" description="Helical" evidence="7">
    <location>
        <begin position="58"/>
        <end position="83"/>
    </location>
</feature>
<proteinExistence type="predicted"/>
<name>A0A426DE39_9FIRM</name>
<dbReference type="Pfam" id="PF01554">
    <property type="entry name" value="MatE"/>
    <property type="match status" value="2"/>
</dbReference>
<dbReference type="RefSeq" id="WP_125126766.1">
    <property type="nucleotide sequence ID" value="NZ_RHJS01000002.1"/>
</dbReference>
<keyword evidence="3" id="KW-1003">Cell membrane</keyword>
<comment type="caution">
    <text evidence="8">The sequence shown here is derived from an EMBL/GenBank/DDBJ whole genome shotgun (WGS) entry which is preliminary data.</text>
</comment>
<feature type="transmembrane region" description="Helical" evidence="7">
    <location>
        <begin position="354"/>
        <end position="377"/>
    </location>
</feature>
<evidence type="ECO:0000256" key="6">
    <source>
        <dbReference type="ARBA" id="ARBA00023136"/>
    </source>
</evidence>
<feature type="transmembrane region" description="Helical" evidence="7">
    <location>
        <begin position="315"/>
        <end position="334"/>
    </location>
</feature>
<evidence type="ECO:0000313" key="9">
    <source>
        <dbReference type="Proteomes" id="UP000274920"/>
    </source>
</evidence>
<organism evidence="8 9">
    <name type="scientific">Schaedlerella arabinosiphila</name>
    <dbReference type="NCBI Taxonomy" id="2044587"/>
    <lineage>
        <taxon>Bacteria</taxon>
        <taxon>Bacillati</taxon>
        <taxon>Bacillota</taxon>
        <taxon>Clostridia</taxon>
        <taxon>Lachnospirales</taxon>
        <taxon>Lachnospiraceae</taxon>
        <taxon>Schaedlerella</taxon>
    </lineage>
</organism>
<feature type="transmembrane region" description="Helical" evidence="7">
    <location>
        <begin position="134"/>
        <end position="151"/>
    </location>
</feature>
<keyword evidence="5 7" id="KW-1133">Transmembrane helix</keyword>
<feature type="transmembrane region" description="Helical" evidence="7">
    <location>
        <begin position="389"/>
        <end position="407"/>
    </location>
</feature>
<feature type="transmembrane region" description="Helical" evidence="7">
    <location>
        <begin position="12"/>
        <end position="38"/>
    </location>
</feature>
<gene>
    <name evidence="8" type="ORF">EBB54_06240</name>
</gene>
<dbReference type="PANTHER" id="PTHR43823">
    <property type="entry name" value="SPORULATION PROTEIN YKVU"/>
    <property type="match status" value="1"/>
</dbReference>
<accession>A0A426DE39</accession>
<keyword evidence="4 7" id="KW-0812">Transmembrane</keyword>
<feature type="transmembrane region" description="Helical" evidence="7">
    <location>
        <begin position="163"/>
        <end position="183"/>
    </location>
</feature>
<evidence type="ECO:0000256" key="2">
    <source>
        <dbReference type="ARBA" id="ARBA00022448"/>
    </source>
</evidence>
<evidence type="ECO:0000256" key="4">
    <source>
        <dbReference type="ARBA" id="ARBA00022692"/>
    </source>
</evidence>
<evidence type="ECO:0000256" key="7">
    <source>
        <dbReference type="SAM" id="Phobius"/>
    </source>
</evidence>
<evidence type="ECO:0000256" key="1">
    <source>
        <dbReference type="ARBA" id="ARBA00004651"/>
    </source>
</evidence>
<reference evidence="8" key="1">
    <citation type="submission" date="2018-10" db="EMBL/GenBank/DDBJ databases">
        <title>Schaedlerella arabinophila gen. nov. sp. nov., isolated from the mouse intestinal tract and comparative analysis with the genome of the closely related altered Schaedler flora strain ASF502.</title>
        <authorList>
            <person name="Miyake S."/>
            <person name="Soh M."/>
            <person name="Seedorf H."/>
        </authorList>
    </citation>
    <scope>NUCLEOTIDE SEQUENCE [LARGE SCALE GENOMIC DNA]</scope>
    <source>
        <strain evidence="8">DSM 106076</strain>
    </source>
</reference>
<dbReference type="PANTHER" id="PTHR43823:SF3">
    <property type="entry name" value="MULTIDRUG EXPORT PROTEIN MEPA"/>
    <property type="match status" value="1"/>
</dbReference>
<evidence type="ECO:0000313" key="8">
    <source>
        <dbReference type="EMBL" id="RRK31014.1"/>
    </source>
</evidence>
<feature type="transmembrane region" description="Helical" evidence="7">
    <location>
        <begin position="278"/>
        <end position="303"/>
    </location>
</feature>
<keyword evidence="9" id="KW-1185">Reference proteome</keyword>
<dbReference type="InterPro" id="IPR002528">
    <property type="entry name" value="MATE_fam"/>
</dbReference>